<dbReference type="RefSeq" id="WP_221443017.1">
    <property type="nucleotide sequence ID" value="NZ_JACHJO010000009.1"/>
</dbReference>
<name>A0A841IYV6_9ACTN</name>
<evidence type="ECO:0000313" key="2">
    <source>
        <dbReference type="EMBL" id="MBB6121331.1"/>
    </source>
</evidence>
<evidence type="ECO:0000256" key="1">
    <source>
        <dbReference type="SAM" id="MobiDB-lite"/>
    </source>
</evidence>
<proteinExistence type="predicted"/>
<sequence length="457" mass="50434">MADVLNGLVQTTNVSVRSNSELVGEVESAAAKDDRRREEKLGKAGPLRRKPKLSPILEGADDLQLTPWDILHTLARALTLTRRGSARGLAEHWGSLKYSHALTDEGKGLRGHMRLSAEARGIAAASYKRIQSEELGIGFGLALAEHIMRRRKPDHMVSIVHADTALRAGWALTSGDKGPRSGYQHRPLYFVEAWKPGEPSLVLPVDCRGNHGNAARSHQQLAAGTARVESVHIGPWNLTPCLMFSTELNTKRPLTVHAVQAPGTGGRLGPLSGNLDQRVEQRNNIPFIHPPTADGEPAESLPGFHIRPKDTEWFQRVLAHTAAAEAAAFSGDGKAASQYLTERQGSRYFSAFVHAATGSVRDVEWKFLGTKFVGTEHIFRSNRERVEVFSGVAESFFNLVGQGEVEQYRREVYARRSEWPDRVWWDEKWGGPVSLRRDGSVLAIRPLALCSSDCRDS</sequence>
<feature type="compositionally biased region" description="Basic and acidic residues" evidence="1">
    <location>
        <begin position="30"/>
        <end position="42"/>
    </location>
</feature>
<dbReference type="EMBL" id="JACHJO010000009">
    <property type="protein sequence ID" value="MBB6121331.1"/>
    <property type="molecule type" value="Genomic_DNA"/>
</dbReference>
<keyword evidence="3" id="KW-1185">Reference proteome</keyword>
<accession>A0A841IYV6</accession>
<dbReference type="Proteomes" id="UP000536604">
    <property type="component" value="Unassembled WGS sequence"/>
</dbReference>
<comment type="caution">
    <text evidence="2">The sequence shown here is derived from an EMBL/GenBank/DDBJ whole genome shotgun (WGS) entry which is preliminary data.</text>
</comment>
<dbReference type="AlphaFoldDB" id="A0A841IYV6"/>
<feature type="region of interest" description="Disordered" evidence="1">
    <location>
        <begin position="26"/>
        <end position="53"/>
    </location>
</feature>
<gene>
    <name evidence="2" type="ORF">FHS13_003299</name>
</gene>
<reference evidence="2 3" key="1">
    <citation type="submission" date="2020-08" db="EMBL/GenBank/DDBJ databases">
        <title>Genomic Encyclopedia of Type Strains, Phase III (KMG-III): the genomes of soil and plant-associated and newly described type strains.</title>
        <authorList>
            <person name="Whitman W."/>
        </authorList>
    </citation>
    <scope>NUCLEOTIDE SEQUENCE [LARGE SCALE GENOMIC DNA]</scope>
    <source>
        <strain evidence="2 3">CECT 8712</strain>
    </source>
</reference>
<organism evidence="2 3">
    <name type="scientific">Nocardiopsis algeriensis</name>
    <dbReference type="NCBI Taxonomy" id="1478215"/>
    <lineage>
        <taxon>Bacteria</taxon>
        <taxon>Bacillati</taxon>
        <taxon>Actinomycetota</taxon>
        <taxon>Actinomycetes</taxon>
        <taxon>Streptosporangiales</taxon>
        <taxon>Nocardiopsidaceae</taxon>
        <taxon>Nocardiopsis</taxon>
    </lineage>
</organism>
<protein>
    <submittedName>
        <fullName evidence="2">Uncharacterized protein</fullName>
    </submittedName>
</protein>
<evidence type="ECO:0000313" key="3">
    <source>
        <dbReference type="Proteomes" id="UP000536604"/>
    </source>
</evidence>